<sequence length="73" mass="7781">MHFLSLPPFPGHLVDFTGADLSHADLTRVGLMGADLSRADLTGAKGFEPVLLDAAGKDGDRRDTFPYPAEPQS</sequence>
<evidence type="ECO:0008006" key="3">
    <source>
        <dbReference type="Google" id="ProtNLM"/>
    </source>
</evidence>
<gene>
    <name evidence="1" type="ORF">EAS64_14805</name>
</gene>
<protein>
    <recommendedName>
        <fullName evidence="3">Pentapeptide repeat-containing protein</fullName>
    </recommendedName>
</protein>
<evidence type="ECO:0000313" key="1">
    <source>
        <dbReference type="EMBL" id="TVZ04623.1"/>
    </source>
</evidence>
<dbReference type="Gene3D" id="2.160.20.80">
    <property type="entry name" value="E3 ubiquitin-protein ligase SopA"/>
    <property type="match status" value="1"/>
</dbReference>
<dbReference type="Proteomes" id="UP000460272">
    <property type="component" value="Unassembled WGS sequence"/>
</dbReference>
<dbReference type="AlphaFoldDB" id="A0A6P2C540"/>
<organism evidence="1 2">
    <name type="scientific">Trebonia kvetii</name>
    <dbReference type="NCBI Taxonomy" id="2480626"/>
    <lineage>
        <taxon>Bacteria</taxon>
        <taxon>Bacillati</taxon>
        <taxon>Actinomycetota</taxon>
        <taxon>Actinomycetes</taxon>
        <taxon>Streptosporangiales</taxon>
        <taxon>Treboniaceae</taxon>
        <taxon>Trebonia</taxon>
    </lineage>
</organism>
<reference evidence="1 2" key="1">
    <citation type="submission" date="2018-11" db="EMBL/GenBank/DDBJ databases">
        <title>Trebonia kvetii gen.nov., sp.nov., a novel acidophilic actinobacterium, and proposal of the new actinobacterial family Treboniaceae fam. nov.</title>
        <authorList>
            <person name="Rapoport D."/>
            <person name="Sagova-Mareckova M."/>
            <person name="Sedlacek I."/>
            <person name="Provaznik J."/>
            <person name="Kralova S."/>
            <person name="Pavlinic D."/>
            <person name="Benes V."/>
            <person name="Kopecky J."/>
        </authorList>
    </citation>
    <scope>NUCLEOTIDE SEQUENCE [LARGE SCALE GENOMIC DNA]</scope>
    <source>
        <strain evidence="1 2">15Tr583</strain>
    </source>
</reference>
<evidence type="ECO:0000313" key="2">
    <source>
        <dbReference type="Proteomes" id="UP000460272"/>
    </source>
</evidence>
<proteinExistence type="predicted"/>
<dbReference type="OrthoDB" id="2579959at2"/>
<accession>A0A6P2C540</accession>
<name>A0A6P2C540_9ACTN</name>
<dbReference type="InterPro" id="IPR001646">
    <property type="entry name" value="5peptide_repeat"/>
</dbReference>
<dbReference type="EMBL" id="RPFW01000003">
    <property type="protein sequence ID" value="TVZ04623.1"/>
    <property type="molecule type" value="Genomic_DNA"/>
</dbReference>
<keyword evidence="2" id="KW-1185">Reference proteome</keyword>
<dbReference type="Pfam" id="PF00805">
    <property type="entry name" value="Pentapeptide"/>
    <property type="match status" value="1"/>
</dbReference>
<dbReference type="SUPFAM" id="SSF141571">
    <property type="entry name" value="Pentapeptide repeat-like"/>
    <property type="match status" value="1"/>
</dbReference>
<comment type="caution">
    <text evidence="1">The sequence shown here is derived from an EMBL/GenBank/DDBJ whole genome shotgun (WGS) entry which is preliminary data.</text>
</comment>